<accession>A0A383ATU3</accession>
<proteinExistence type="predicted"/>
<protein>
    <submittedName>
        <fullName evidence="1">Uncharacterized protein</fullName>
    </submittedName>
</protein>
<name>A0A383ATU3_9ZZZZ</name>
<gene>
    <name evidence="1" type="ORF">METZ01_LOCUS463885</name>
</gene>
<dbReference type="AlphaFoldDB" id="A0A383ATU3"/>
<dbReference type="EMBL" id="UINC01194779">
    <property type="protein sequence ID" value="SVE11031.1"/>
    <property type="molecule type" value="Genomic_DNA"/>
</dbReference>
<reference evidence="1" key="1">
    <citation type="submission" date="2018-05" db="EMBL/GenBank/DDBJ databases">
        <authorList>
            <person name="Lanie J.A."/>
            <person name="Ng W.-L."/>
            <person name="Kazmierczak K.M."/>
            <person name="Andrzejewski T.M."/>
            <person name="Davidsen T.M."/>
            <person name="Wayne K.J."/>
            <person name="Tettelin H."/>
            <person name="Glass J.I."/>
            <person name="Rusch D."/>
            <person name="Podicherti R."/>
            <person name="Tsui H.-C.T."/>
            <person name="Winkler M.E."/>
        </authorList>
    </citation>
    <scope>NUCLEOTIDE SEQUENCE</scope>
</reference>
<organism evidence="1">
    <name type="scientific">marine metagenome</name>
    <dbReference type="NCBI Taxonomy" id="408172"/>
    <lineage>
        <taxon>unclassified sequences</taxon>
        <taxon>metagenomes</taxon>
        <taxon>ecological metagenomes</taxon>
    </lineage>
</organism>
<sequence>MFGHKPIIDTTSPSRIDRLEHQSRQGLLEVVLIQPVYRNLGEVPLRHSGGHLA</sequence>
<evidence type="ECO:0000313" key="1">
    <source>
        <dbReference type="EMBL" id="SVE11031.1"/>
    </source>
</evidence>